<dbReference type="GO" id="GO:0031090">
    <property type="term" value="C:organelle membrane"/>
    <property type="evidence" value="ECO:0007669"/>
    <property type="project" value="UniProtKB-ARBA"/>
</dbReference>
<keyword evidence="5 7" id="KW-1133">Transmembrane helix</keyword>
<evidence type="ECO:0000313" key="10">
    <source>
        <dbReference type="EnsemblPlants" id="AET03180"/>
    </source>
</evidence>
<dbReference type="PaxDb" id="3880-AET03183"/>
<dbReference type="GO" id="GO:0016020">
    <property type="term" value="C:membrane"/>
    <property type="evidence" value="ECO:0000318"/>
    <property type="project" value="GO_Central"/>
</dbReference>
<evidence type="ECO:0000256" key="2">
    <source>
        <dbReference type="ARBA" id="ARBA00022448"/>
    </source>
</evidence>
<dbReference type="EMBL" id="CM001224">
    <property type="protein sequence ID" value="AET03180.2"/>
    <property type="molecule type" value="Genomic_DNA"/>
</dbReference>
<dbReference type="HOGENOM" id="CLU_445087_0_0_1"/>
<evidence type="ECO:0000256" key="6">
    <source>
        <dbReference type="ARBA" id="ARBA00023136"/>
    </source>
</evidence>
<evidence type="ECO:0000256" key="5">
    <source>
        <dbReference type="ARBA" id="ARBA00022989"/>
    </source>
</evidence>
<dbReference type="EnsemblPlants" id="AET03180">
    <property type="protein sequence ID" value="AET03180"/>
    <property type="gene ID" value="MTR_8g065650"/>
</dbReference>
<proteinExistence type="predicted"/>
<evidence type="ECO:0000256" key="1">
    <source>
        <dbReference type="ARBA" id="ARBA00004141"/>
    </source>
</evidence>
<keyword evidence="4" id="KW-0029">Amino-acid transport</keyword>
<sequence>MGIQNNPTGTNEIVGEQYCPLLQTKTDEKIEVEIEHGDDGSNSNKNNESAASFSGSVFNLSTTIIGAGIMALPAAMKVLGLTIGIASIIFLALLSHTSLDILMRFSRVAKAQSYGDVMGYAFGSLGRLLFQISVLFNNFGILVVYIIIIGDVLSGTTSSGSHHFGVLKGWFGEHWSTGRTFVLLITTLVVFAPLGFFKRIDSQILVSHPIRNRKADRSEMNLNEVKRHKKSESHDAAIVQCSSSSSNRNRFSELSQDVMLAILCLVPLNCLLNSARYVSKHWSTAIPSCLQLKPPGLYVENIKSGRDSNFLDHVNGQKFHFGMPSKMGTLLNTCHGILLLHKGNRLTFAVNPILKSCFKIPIYPTHSKRTIHFRSTIARVPNTAQFKLFLIDVLNVEGVDWYVFYVLRIGVDHTWKEIATRKQVILKYNFLWKPVYNGENHIYWITNDGVNVMDVDREILIGEYPLPSTPVNSSLWGVVLWMGDRLSWILTVEGISSTITLTYQIYTLDFDLGKWNLYHEMGPFDYEAACGHKLDFDNIKTLCAIFHFWFNDQIFFTTLIYSKKNRNGFSGFKRVNFCYNVKTRELTKIDGIAVGNYDVWLHTNTLVSLPSAPT</sequence>
<gene>
    <name evidence="9" type="ordered locus">MTR_8g065650</name>
</gene>
<keyword evidence="2" id="KW-0813">Transport</keyword>
<keyword evidence="3 7" id="KW-0812">Transmembrane</keyword>
<dbReference type="Proteomes" id="UP000002051">
    <property type="component" value="Chromosome 8"/>
</dbReference>
<organism evidence="9 11">
    <name type="scientific">Medicago truncatula</name>
    <name type="common">Barrel medic</name>
    <name type="synonym">Medicago tribuloides</name>
    <dbReference type="NCBI Taxonomy" id="3880"/>
    <lineage>
        <taxon>Eukaryota</taxon>
        <taxon>Viridiplantae</taxon>
        <taxon>Streptophyta</taxon>
        <taxon>Embryophyta</taxon>
        <taxon>Tracheophyta</taxon>
        <taxon>Spermatophyta</taxon>
        <taxon>Magnoliopsida</taxon>
        <taxon>eudicotyledons</taxon>
        <taxon>Gunneridae</taxon>
        <taxon>Pentapetalae</taxon>
        <taxon>rosids</taxon>
        <taxon>fabids</taxon>
        <taxon>Fabales</taxon>
        <taxon>Fabaceae</taxon>
        <taxon>Papilionoideae</taxon>
        <taxon>50 kb inversion clade</taxon>
        <taxon>NPAAA clade</taxon>
        <taxon>Hologalegina</taxon>
        <taxon>IRL clade</taxon>
        <taxon>Trifolieae</taxon>
        <taxon>Medicago</taxon>
    </lineage>
</organism>
<accession>A0A0C3Y1N7</accession>
<feature type="transmembrane region" description="Helical" evidence="7">
    <location>
        <begin position="78"/>
        <end position="102"/>
    </location>
</feature>
<dbReference type="InterPro" id="IPR013057">
    <property type="entry name" value="AA_transpt_TM"/>
</dbReference>
<reference evidence="9 11" key="1">
    <citation type="journal article" date="2011" name="Nature">
        <title>The Medicago genome provides insight into the evolution of rhizobial symbioses.</title>
        <authorList>
            <person name="Young N.D."/>
            <person name="Debelle F."/>
            <person name="Oldroyd G.E."/>
            <person name="Geurts R."/>
            <person name="Cannon S.B."/>
            <person name="Udvardi M.K."/>
            <person name="Benedito V.A."/>
            <person name="Mayer K.F."/>
            <person name="Gouzy J."/>
            <person name="Schoof H."/>
            <person name="Van de Peer Y."/>
            <person name="Proost S."/>
            <person name="Cook D.R."/>
            <person name="Meyers B.C."/>
            <person name="Spannagl M."/>
            <person name="Cheung F."/>
            <person name="De Mita S."/>
            <person name="Krishnakumar V."/>
            <person name="Gundlach H."/>
            <person name="Zhou S."/>
            <person name="Mudge J."/>
            <person name="Bharti A.K."/>
            <person name="Murray J.D."/>
            <person name="Naoumkina M.A."/>
            <person name="Rosen B."/>
            <person name="Silverstein K.A."/>
            <person name="Tang H."/>
            <person name="Rombauts S."/>
            <person name="Zhao P.X."/>
            <person name="Zhou P."/>
            <person name="Barbe V."/>
            <person name="Bardou P."/>
            <person name="Bechner M."/>
            <person name="Bellec A."/>
            <person name="Berger A."/>
            <person name="Berges H."/>
            <person name="Bidwell S."/>
            <person name="Bisseling T."/>
            <person name="Choisne N."/>
            <person name="Couloux A."/>
            <person name="Denny R."/>
            <person name="Deshpande S."/>
            <person name="Dai X."/>
            <person name="Doyle J.J."/>
            <person name="Dudez A.M."/>
            <person name="Farmer A.D."/>
            <person name="Fouteau S."/>
            <person name="Franken C."/>
            <person name="Gibelin C."/>
            <person name="Gish J."/>
            <person name="Goldstein S."/>
            <person name="Gonzalez A.J."/>
            <person name="Green P.J."/>
            <person name="Hallab A."/>
            <person name="Hartog M."/>
            <person name="Hua A."/>
            <person name="Humphray S.J."/>
            <person name="Jeong D.H."/>
            <person name="Jing Y."/>
            <person name="Jocker A."/>
            <person name="Kenton S.M."/>
            <person name="Kim D.J."/>
            <person name="Klee K."/>
            <person name="Lai H."/>
            <person name="Lang C."/>
            <person name="Lin S."/>
            <person name="Macmil S.L."/>
            <person name="Magdelenat G."/>
            <person name="Matthews L."/>
            <person name="McCorrison J."/>
            <person name="Monaghan E.L."/>
            <person name="Mun J.H."/>
            <person name="Najar F.Z."/>
            <person name="Nicholson C."/>
            <person name="Noirot C."/>
            <person name="O'Bleness M."/>
            <person name="Paule C.R."/>
            <person name="Poulain J."/>
            <person name="Prion F."/>
            <person name="Qin B."/>
            <person name="Qu C."/>
            <person name="Retzel E.F."/>
            <person name="Riddle C."/>
            <person name="Sallet E."/>
            <person name="Samain S."/>
            <person name="Samson N."/>
            <person name="Sanders I."/>
            <person name="Saurat O."/>
            <person name="Scarpelli C."/>
            <person name="Schiex T."/>
            <person name="Segurens B."/>
            <person name="Severin A.J."/>
            <person name="Sherrier D.J."/>
            <person name="Shi R."/>
            <person name="Sims S."/>
            <person name="Singer S.R."/>
            <person name="Sinharoy S."/>
            <person name="Sterck L."/>
            <person name="Viollet A."/>
            <person name="Wang B.B."/>
            <person name="Wang K."/>
            <person name="Wang M."/>
            <person name="Wang X."/>
            <person name="Warfsmann J."/>
            <person name="Weissenbach J."/>
            <person name="White D.D."/>
            <person name="White J.D."/>
            <person name="Wiley G.B."/>
            <person name="Wincker P."/>
            <person name="Xing Y."/>
            <person name="Yang L."/>
            <person name="Yao Z."/>
            <person name="Ying F."/>
            <person name="Zhai J."/>
            <person name="Zhou L."/>
            <person name="Zuber A."/>
            <person name="Denarie J."/>
            <person name="Dixon R.A."/>
            <person name="May G.D."/>
            <person name="Schwartz D.C."/>
            <person name="Rogers J."/>
            <person name="Quetier F."/>
            <person name="Town C.D."/>
            <person name="Roe B.A."/>
        </authorList>
    </citation>
    <scope>NUCLEOTIDE SEQUENCE [LARGE SCALE GENOMIC DNA]</scope>
    <source>
        <strain evidence="9">A17</strain>
        <strain evidence="10 11">cv. Jemalong A17</strain>
    </source>
</reference>
<dbReference type="AlphaFoldDB" id="G7LG66"/>
<evidence type="ECO:0000259" key="8">
    <source>
        <dbReference type="Pfam" id="PF01490"/>
    </source>
</evidence>
<dbReference type="STRING" id="3880.G7LG66"/>
<evidence type="ECO:0000313" key="11">
    <source>
        <dbReference type="Proteomes" id="UP000002051"/>
    </source>
</evidence>
<evidence type="ECO:0000256" key="7">
    <source>
        <dbReference type="SAM" id="Phobius"/>
    </source>
</evidence>
<dbReference type="PANTHER" id="PTHR22950">
    <property type="entry name" value="AMINO ACID TRANSPORTER"/>
    <property type="match status" value="1"/>
</dbReference>
<dbReference type="Pfam" id="PF01490">
    <property type="entry name" value="Aa_trans"/>
    <property type="match status" value="1"/>
</dbReference>
<accession>G7LG66</accession>
<comment type="subcellular location">
    <subcellularLocation>
        <location evidence="1">Membrane</location>
        <topology evidence="1">Multi-pass membrane protein</topology>
    </subcellularLocation>
</comment>
<reference evidence="10" key="3">
    <citation type="submission" date="2015-04" db="UniProtKB">
        <authorList>
            <consortium name="EnsemblPlants"/>
        </authorList>
    </citation>
    <scope>IDENTIFICATION</scope>
    <source>
        <strain evidence="10">cv. Jemalong A17</strain>
    </source>
</reference>
<evidence type="ECO:0000313" key="9">
    <source>
        <dbReference type="EMBL" id="AET03180.2"/>
    </source>
</evidence>
<name>G7LG66_MEDTR</name>
<protein>
    <submittedName>
        <fullName evidence="9">Transmembrane amino acid transporter family protein</fullName>
    </submittedName>
</protein>
<feature type="transmembrane region" description="Helical" evidence="7">
    <location>
        <begin position="50"/>
        <end position="72"/>
    </location>
</feature>
<evidence type="ECO:0000256" key="4">
    <source>
        <dbReference type="ARBA" id="ARBA00022970"/>
    </source>
</evidence>
<dbReference type="GO" id="GO:0003333">
    <property type="term" value="P:amino acid transmembrane transport"/>
    <property type="evidence" value="ECO:0000318"/>
    <property type="project" value="GO_Central"/>
</dbReference>
<dbReference type="GO" id="GO:0015179">
    <property type="term" value="F:L-amino acid transmembrane transporter activity"/>
    <property type="evidence" value="ECO:0000318"/>
    <property type="project" value="GO_Central"/>
</dbReference>
<dbReference type="PANTHER" id="PTHR22950:SF571">
    <property type="entry name" value="TRANSMEMBRANE AMINO ACID TRANSPORTER FAMILY PROTEIN"/>
    <property type="match status" value="1"/>
</dbReference>
<evidence type="ECO:0000256" key="3">
    <source>
        <dbReference type="ARBA" id="ARBA00022692"/>
    </source>
</evidence>
<feature type="transmembrane region" description="Helical" evidence="7">
    <location>
        <begin position="128"/>
        <end position="149"/>
    </location>
</feature>
<keyword evidence="11" id="KW-1185">Reference proteome</keyword>
<keyword evidence="6 7" id="KW-0472">Membrane</keyword>
<feature type="transmembrane region" description="Helical" evidence="7">
    <location>
        <begin position="180"/>
        <end position="197"/>
    </location>
</feature>
<feature type="domain" description="Amino acid transporter transmembrane" evidence="8">
    <location>
        <begin position="52"/>
        <end position="201"/>
    </location>
</feature>
<reference evidence="9 11" key="2">
    <citation type="journal article" date="2014" name="BMC Genomics">
        <title>An improved genome release (version Mt4.0) for the model legume Medicago truncatula.</title>
        <authorList>
            <person name="Tang H."/>
            <person name="Krishnakumar V."/>
            <person name="Bidwell S."/>
            <person name="Rosen B."/>
            <person name="Chan A."/>
            <person name="Zhou S."/>
            <person name="Gentzbittel L."/>
            <person name="Childs K.L."/>
            <person name="Yandell M."/>
            <person name="Gundlach H."/>
            <person name="Mayer K.F."/>
            <person name="Schwartz D.C."/>
            <person name="Town C.D."/>
        </authorList>
    </citation>
    <scope>GENOME REANNOTATION</scope>
    <source>
        <strain evidence="10 11">cv. Jemalong A17</strain>
    </source>
</reference>